<comment type="caution">
    <text evidence="2">The sequence shown here is derived from an EMBL/GenBank/DDBJ whole genome shotgun (WGS) entry which is preliminary data.</text>
</comment>
<keyword evidence="3" id="KW-1185">Reference proteome</keyword>
<dbReference type="EMBL" id="WSRP01000067">
    <property type="protein sequence ID" value="MVX57961.1"/>
    <property type="molecule type" value="Genomic_DNA"/>
</dbReference>
<dbReference type="Pfam" id="PF00665">
    <property type="entry name" value="rve"/>
    <property type="match status" value="1"/>
</dbReference>
<dbReference type="PANTHER" id="PTHR46889">
    <property type="entry name" value="TRANSPOSASE INSF FOR INSERTION SEQUENCE IS3B-RELATED"/>
    <property type="match status" value="1"/>
</dbReference>
<sequence>MARKIFSLETKRLVQSLFDEMKKYREIEQLSGVPQDILRLWKAKSLLSSDWIASEERQSPLSAIEREEIVKLHGQGLSCTKLAIQFGVYRGTIKSVITQSRKNEISKRAISRAFASSIATQVIEGKFRSSLKTAEFYGLEPRSVQRWVKSELKNRKGRAIVGGSSYSITSVLAYTFAIKEWITKNFNLKDHSESNIVSIVESLKDKGVPIKEACSWLGIHRSTFYRKRQKQLRAEEGDPLVTQISELQKRRNFAYGAKRMAVYLSKLNGFAINHKRVARLMRLHGLNSRVRPKRRIHYKTEMLEPVQEPLYNVLKRDFSSSGPMTKLVTDMTFVPVREGWVVLSTIKDLFNHKIVAWETGSSATLQLALATLNKLPTKEGLLPSDCVIHSDRGGTYTSMSYVKAVRKLGARPSY</sequence>
<dbReference type="InterPro" id="IPR001584">
    <property type="entry name" value="Integrase_cat-core"/>
</dbReference>
<dbReference type="InterPro" id="IPR048020">
    <property type="entry name" value="Transpos_IS3"/>
</dbReference>
<feature type="domain" description="Integrase catalytic" evidence="1">
    <location>
        <begin position="319"/>
        <end position="414"/>
    </location>
</feature>
<dbReference type="SUPFAM" id="SSF53098">
    <property type="entry name" value="Ribonuclease H-like"/>
    <property type="match status" value="1"/>
</dbReference>
<dbReference type="InterPro" id="IPR036397">
    <property type="entry name" value="RNaseH_sf"/>
</dbReference>
<dbReference type="PANTHER" id="PTHR46889:SF4">
    <property type="entry name" value="TRANSPOSASE INSO FOR INSERTION SEQUENCE ELEMENT IS911B-RELATED"/>
    <property type="match status" value="1"/>
</dbReference>
<dbReference type="InterPro" id="IPR025948">
    <property type="entry name" value="HTH-like_dom"/>
</dbReference>
<dbReference type="Pfam" id="PF13276">
    <property type="entry name" value="HTH_21"/>
    <property type="match status" value="1"/>
</dbReference>
<evidence type="ECO:0000313" key="3">
    <source>
        <dbReference type="Proteomes" id="UP000472580"/>
    </source>
</evidence>
<dbReference type="RefSeq" id="WP_160336371.1">
    <property type="nucleotide sequence ID" value="NZ_WSRP01000067.1"/>
</dbReference>
<proteinExistence type="predicted"/>
<dbReference type="InterPro" id="IPR012337">
    <property type="entry name" value="RNaseH-like_sf"/>
</dbReference>
<evidence type="ECO:0000259" key="1">
    <source>
        <dbReference type="PROSITE" id="PS50994"/>
    </source>
</evidence>
<reference evidence="2 3" key="1">
    <citation type="submission" date="2019-12" db="EMBL/GenBank/DDBJ databases">
        <title>Microbes associate with the intestines of laboratory mice.</title>
        <authorList>
            <person name="Navarre W."/>
            <person name="Wong E."/>
        </authorList>
    </citation>
    <scope>NUCLEOTIDE SEQUENCE [LARGE SCALE GENOMIC DNA]</scope>
    <source>
        <strain evidence="2 3">NM82_D38</strain>
    </source>
</reference>
<dbReference type="NCBIfam" id="NF033516">
    <property type="entry name" value="transpos_IS3"/>
    <property type="match status" value="1"/>
</dbReference>
<dbReference type="Proteomes" id="UP000472580">
    <property type="component" value="Unassembled WGS sequence"/>
</dbReference>
<dbReference type="AlphaFoldDB" id="A0A6L6YQA6"/>
<gene>
    <name evidence="2" type="ORF">E5987_12330</name>
</gene>
<name>A0A6L6YQA6_9BURK</name>
<dbReference type="GO" id="GO:0003676">
    <property type="term" value="F:nucleic acid binding"/>
    <property type="evidence" value="ECO:0007669"/>
    <property type="project" value="InterPro"/>
</dbReference>
<dbReference type="Gene3D" id="3.30.420.10">
    <property type="entry name" value="Ribonuclease H-like superfamily/Ribonuclease H"/>
    <property type="match status" value="1"/>
</dbReference>
<dbReference type="GO" id="GO:0015074">
    <property type="term" value="P:DNA integration"/>
    <property type="evidence" value="ECO:0007669"/>
    <property type="project" value="InterPro"/>
</dbReference>
<organism evidence="2 3">
    <name type="scientific">Parasutterella muris</name>
    <dbReference type="NCBI Taxonomy" id="2565572"/>
    <lineage>
        <taxon>Bacteria</taxon>
        <taxon>Pseudomonadati</taxon>
        <taxon>Pseudomonadota</taxon>
        <taxon>Betaproteobacteria</taxon>
        <taxon>Burkholderiales</taxon>
        <taxon>Sutterellaceae</taxon>
        <taxon>Parasutterella</taxon>
    </lineage>
</organism>
<feature type="non-terminal residue" evidence="2">
    <location>
        <position position="414"/>
    </location>
</feature>
<evidence type="ECO:0000313" key="2">
    <source>
        <dbReference type="EMBL" id="MVX57961.1"/>
    </source>
</evidence>
<dbReference type="OrthoDB" id="9765502at2"/>
<dbReference type="InterPro" id="IPR050900">
    <property type="entry name" value="Transposase_IS3/IS150/IS904"/>
</dbReference>
<protein>
    <submittedName>
        <fullName evidence="2">IS3 family transposase</fullName>
    </submittedName>
</protein>
<accession>A0A6L6YQA6</accession>
<dbReference type="PROSITE" id="PS50994">
    <property type="entry name" value="INTEGRASE"/>
    <property type="match status" value="1"/>
</dbReference>